<evidence type="ECO:0000256" key="2">
    <source>
        <dbReference type="ARBA" id="ARBA00022448"/>
    </source>
</evidence>
<dbReference type="InterPro" id="IPR013525">
    <property type="entry name" value="ABC2_TM"/>
</dbReference>
<keyword evidence="3 8" id="KW-0812">Transmembrane</keyword>
<dbReference type="InterPro" id="IPR027417">
    <property type="entry name" value="P-loop_NTPase"/>
</dbReference>
<dbReference type="PROSITE" id="PS50893">
    <property type="entry name" value="ABC_TRANSPORTER_2"/>
    <property type="match status" value="1"/>
</dbReference>
<dbReference type="EMBL" id="VJXY01000004">
    <property type="protein sequence ID" value="MBD6615427.1"/>
    <property type="molecule type" value="Genomic_DNA"/>
</dbReference>
<dbReference type="InterPro" id="IPR003593">
    <property type="entry name" value="AAA+_ATPase"/>
</dbReference>
<dbReference type="Pfam" id="PF00005">
    <property type="entry name" value="ABC_tran"/>
    <property type="match status" value="1"/>
</dbReference>
<feature type="domain" description="ABC transporter" evidence="9">
    <location>
        <begin position="9"/>
        <end position="243"/>
    </location>
</feature>
<dbReference type="GO" id="GO:0140359">
    <property type="term" value="F:ABC-type transporter activity"/>
    <property type="evidence" value="ECO:0007669"/>
    <property type="project" value="InterPro"/>
</dbReference>
<dbReference type="InterPro" id="IPR003439">
    <property type="entry name" value="ABC_transporter-like_ATP-bd"/>
</dbReference>
<evidence type="ECO:0000259" key="9">
    <source>
        <dbReference type="PROSITE" id="PS50893"/>
    </source>
</evidence>
<dbReference type="AlphaFoldDB" id="A0AA40SUW9"/>
<reference evidence="10" key="1">
    <citation type="submission" date="2019-07" db="EMBL/GenBank/DDBJ databases">
        <title>Toxilogical consequences of a new and cryptic species of cyanobacteria (Komarekiella delphini-convector) recovered from the epidermis of a bottlenose dolphin and 1500 ft. in the air.</title>
        <authorList>
            <person name="Brown A.O."/>
            <person name="Dvorak P."/>
            <person name="Villanueva C.D."/>
            <person name="Foss A.J."/>
            <person name="Garvey A.D."/>
            <person name="Gibson Q.A."/>
            <person name="Johansen J.R."/>
            <person name="Casamatta D.A."/>
        </authorList>
    </citation>
    <scope>NUCLEOTIDE SEQUENCE</scope>
    <source>
        <strain evidence="10">SJRDD-AB1</strain>
    </source>
</reference>
<feature type="transmembrane region" description="Helical" evidence="8">
    <location>
        <begin position="418"/>
        <end position="436"/>
    </location>
</feature>
<dbReference type="InterPro" id="IPR050763">
    <property type="entry name" value="ABC_transporter_ATP-binding"/>
</dbReference>
<comment type="subcellular location">
    <subcellularLocation>
        <location evidence="1">Membrane</location>
        <topology evidence="1">Multi-pass membrane protein</topology>
    </subcellularLocation>
</comment>
<evidence type="ECO:0000313" key="10">
    <source>
        <dbReference type="EMBL" id="MBD6615427.1"/>
    </source>
</evidence>
<accession>A0AA40SUW9</accession>
<feature type="transmembrane region" description="Helical" evidence="8">
    <location>
        <begin position="345"/>
        <end position="374"/>
    </location>
</feature>
<keyword evidence="2" id="KW-0813">Transport</keyword>
<keyword evidence="7 8" id="KW-0472">Membrane</keyword>
<keyword evidence="5 10" id="KW-0067">ATP-binding</keyword>
<evidence type="ECO:0000256" key="1">
    <source>
        <dbReference type="ARBA" id="ARBA00004141"/>
    </source>
</evidence>
<name>A0AA40SUW9_9NOST</name>
<evidence type="ECO:0000313" key="11">
    <source>
        <dbReference type="Proteomes" id="UP001165986"/>
    </source>
</evidence>
<dbReference type="CDD" id="cd03230">
    <property type="entry name" value="ABC_DR_subfamily_A"/>
    <property type="match status" value="1"/>
</dbReference>
<keyword evidence="11" id="KW-1185">Reference proteome</keyword>
<dbReference type="GO" id="GO:0016020">
    <property type="term" value="C:membrane"/>
    <property type="evidence" value="ECO:0007669"/>
    <property type="project" value="UniProtKB-SubCell"/>
</dbReference>
<dbReference type="Gene3D" id="3.40.50.300">
    <property type="entry name" value="P-loop containing nucleotide triphosphate hydrolases"/>
    <property type="match status" value="1"/>
</dbReference>
<sequence>MEETAMALIRLNKVSKTFSQGLFQGFSEKPVLENIDLTIHPGEFLALKGKSGAGKTTLLKIILGLLEPTSGEVQLMGLSPHLPESKTRIGVVFQEASLPENMTAKELIQLVRSYYPDPLSTEEVIRAVNLTDEEQNTWATQLPGGGKQRLYFGKALAGKPALLILDEPTRNLDEDAYKEFWRQVARCRERGVTVLMVTHSESDLNRLNQLATRIVTLHKITEAPASGQLSQQILRDTPAATPVPAESIEMEPSLVPSQLQRFTTLFKQQLWAEGLQILRTPTFLLGILFFAGFSAFLPGQGDSAKQAILSFGGILLLTVAIDRLGKRVAVERRDRWSRFLRSTPLPPAIYLAVKICTTLLVCAVSLLLILVLGGGLHQVQASIGEWILLFLSLLIGVIPFALLGLGLSYLIDPKSYDAVAGLALPIGLSTSGAFPLSKSSFVQDLVAFSPFFHYQQLTLWAAGLEGYDQHIWLHILWLLWASIVFGLATAWAYRRDQAVQ</sequence>
<dbReference type="Pfam" id="PF12698">
    <property type="entry name" value="ABC2_membrane_3"/>
    <property type="match status" value="1"/>
</dbReference>
<protein>
    <submittedName>
        <fullName evidence="10">ABC transporter ATP-binding protein/permease</fullName>
    </submittedName>
</protein>
<dbReference type="Proteomes" id="UP001165986">
    <property type="component" value="Unassembled WGS sequence"/>
</dbReference>
<feature type="transmembrane region" description="Helical" evidence="8">
    <location>
        <begin position="277"/>
        <end position="297"/>
    </location>
</feature>
<gene>
    <name evidence="10" type="ORF">FNW02_06100</name>
</gene>
<feature type="transmembrane region" description="Helical" evidence="8">
    <location>
        <begin position="386"/>
        <end position="411"/>
    </location>
</feature>
<dbReference type="GO" id="GO:0005524">
    <property type="term" value="F:ATP binding"/>
    <property type="evidence" value="ECO:0007669"/>
    <property type="project" value="UniProtKB-KW"/>
</dbReference>
<evidence type="ECO:0000256" key="8">
    <source>
        <dbReference type="SAM" id="Phobius"/>
    </source>
</evidence>
<evidence type="ECO:0000256" key="7">
    <source>
        <dbReference type="ARBA" id="ARBA00023136"/>
    </source>
</evidence>
<evidence type="ECO:0000256" key="5">
    <source>
        <dbReference type="ARBA" id="ARBA00022840"/>
    </source>
</evidence>
<evidence type="ECO:0000256" key="4">
    <source>
        <dbReference type="ARBA" id="ARBA00022741"/>
    </source>
</evidence>
<feature type="transmembrane region" description="Helical" evidence="8">
    <location>
        <begin position="471"/>
        <end position="493"/>
    </location>
</feature>
<feature type="transmembrane region" description="Helical" evidence="8">
    <location>
        <begin position="303"/>
        <end position="324"/>
    </location>
</feature>
<dbReference type="SUPFAM" id="SSF52540">
    <property type="entry name" value="P-loop containing nucleoside triphosphate hydrolases"/>
    <property type="match status" value="1"/>
</dbReference>
<evidence type="ECO:0000256" key="6">
    <source>
        <dbReference type="ARBA" id="ARBA00022989"/>
    </source>
</evidence>
<comment type="caution">
    <text evidence="10">The sequence shown here is derived from an EMBL/GenBank/DDBJ whole genome shotgun (WGS) entry which is preliminary data.</text>
</comment>
<keyword evidence="4" id="KW-0547">Nucleotide-binding</keyword>
<keyword evidence="6 8" id="KW-1133">Transmembrane helix</keyword>
<dbReference type="SMART" id="SM00382">
    <property type="entry name" value="AAA"/>
    <property type="match status" value="1"/>
</dbReference>
<dbReference type="PANTHER" id="PTHR42711">
    <property type="entry name" value="ABC TRANSPORTER ATP-BINDING PROTEIN"/>
    <property type="match status" value="1"/>
</dbReference>
<dbReference type="GO" id="GO:0016887">
    <property type="term" value="F:ATP hydrolysis activity"/>
    <property type="evidence" value="ECO:0007669"/>
    <property type="project" value="InterPro"/>
</dbReference>
<organism evidence="10 11">
    <name type="scientific">Komarekiella delphini-convector SJRDD-AB1</name>
    <dbReference type="NCBI Taxonomy" id="2593771"/>
    <lineage>
        <taxon>Bacteria</taxon>
        <taxon>Bacillati</taxon>
        <taxon>Cyanobacteriota</taxon>
        <taxon>Cyanophyceae</taxon>
        <taxon>Nostocales</taxon>
        <taxon>Nostocaceae</taxon>
        <taxon>Komarekiella</taxon>
        <taxon>Komarekiella delphini-convector</taxon>
    </lineage>
</organism>
<dbReference type="PANTHER" id="PTHR42711:SF17">
    <property type="entry name" value="ABC TRANSPORTER ATP-BINDING PROTEIN"/>
    <property type="match status" value="1"/>
</dbReference>
<proteinExistence type="predicted"/>
<evidence type="ECO:0000256" key="3">
    <source>
        <dbReference type="ARBA" id="ARBA00022692"/>
    </source>
</evidence>